<reference evidence="3" key="1">
    <citation type="submission" date="2018-11" db="EMBL/GenBank/DDBJ databases">
        <title>Proposal to divide the Flavobacteriaceae and reorganize its genera based on Amino Acid Identity values calculated from whole genome sequences.</title>
        <authorList>
            <person name="Nicholson A.C."/>
            <person name="Gulvik C.A."/>
            <person name="Whitney A.M."/>
            <person name="Humrighouse B.W."/>
            <person name="Bell M."/>
            <person name="Holmes B."/>
            <person name="Steigerwalt A.G."/>
            <person name="Villarma A."/>
            <person name="Sheth M."/>
            <person name="Batra D."/>
            <person name="Pryor J."/>
            <person name="Bernardet J.-F."/>
            <person name="Hugo C."/>
            <person name="Kampfer P."/>
            <person name="Newman J.D."/>
            <person name="McQuiston J.R."/>
        </authorList>
    </citation>
    <scope>NUCLEOTIDE SEQUENCE [LARGE SCALE GENOMIC DNA]</scope>
    <source>
        <strain evidence="3">G0081</strain>
    </source>
</reference>
<dbReference type="RefSeq" id="WP_125023415.1">
    <property type="nucleotide sequence ID" value="NZ_CP034159.1"/>
</dbReference>
<dbReference type="GO" id="GO:0008218">
    <property type="term" value="P:bioluminescence"/>
    <property type="evidence" value="ECO:0007669"/>
    <property type="project" value="InterPro"/>
</dbReference>
<keyword evidence="3" id="KW-1185">Reference proteome</keyword>
<gene>
    <name evidence="2" type="ORF">EIB73_05485</name>
</gene>
<dbReference type="EMBL" id="CP034159">
    <property type="protein sequence ID" value="AZI32680.1"/>
    <property type="molecule type" value="Genomic_DNA"/>
</dbReference>
<evidence type="ECO:0000259" key="1">
    <source>
        <dbReference type="Pfam" id="PF04443"/>
    </source>
</evidence>
<protein>
    <submittedName>
        <fullName evidence="2">Acyl transferase</fullName>
    </submittedName>
</protein>
<dbReference type="GO" id="GO:0047474">
    <property type="term" value="F:long-chain fatty acid--protein ligase activity"/>
    <property type="evidence" value="ECO:0007669"/>
    <property type="project" value="InterPro"/>
</dbReference>
<dbReference type="InterPro" id="IPR042099">
    <property type="entry name" value="ANL_N_sf"/>
</dbReference>
<dbReference type="KEGG" id="ccas:EIB73_05485"/>
<evidence type="ECO:0000313" key="3">
    <source>
        <dbReference type="Proteomes" id="UP000270185"/>
    </source>
</evidence>
<sequence>MTKSVFNIQTEEEFQQKCLETFQYQYHNIEVYRKFVDFLNINPDEINEVEKIPFLPIEMFKNHKLLDKNKKANLFFQSSGTTQMNLSKHWIADEKLYQESIEKSFEQFIGKPEDYIFLGLLPSYLEKQNSSLIYMVDFLMKKSGKPENGYFLYNHQDLFELLNKLSTENKKVILFGVSFALLDFLDFAETNHQIIKSSDQLIIIETGGMKGRKQEMTKDELLAIFHKGFGTEKIYSEYSMTELLSQAYSLGQNIYESPNWMRILIRNTEDPFSYVEPGRNGAINIIDLANRHSCSFIATQDLGRILLNSEILRFAQNDKHLAEISKNQFQVLGRIDHSDIRGCSLLVS</sequence>
<accession>A0A3G8XH23</accession>
<keyword evidence="2" id="KW-0808">Transferase</keyword>
<feature type="domain" description="Acyl-protein synthetase LuxE" evidence="1">
    <location>
        <begin position="10"/>
        <end position="85"/>
    </location>
</feature>
<dbReference type="Proteomes" id="UP000270185">
    <property type="component" value="Chromosome"/>
</dbReference>
<dbReference type="GO" id="GO:0016740">
    <property type="term" value="F:transferase activity"/>
    <property type="evidence" value="ECO:0007669"/>
    <property type="project" value="UniProtKB-KW"/>
</dbReference>
<proteinExistence type="predicted"/>
<evidence type="ECO:0000313" key="2">
    <source>
        <dbReference type="EMBL" id="AZI32680.1"/>
    </source>
</evidence>
<organism evidence="2 3">
    <name type="scientific">Kaistella carnis</name>
    <dbReference type="NCBI Taxonomy" id="1241979"/>
    <lineage>
        <taxon>Bacteria</taxon>
        <taxon>Pseudomonadati</taxon>
        <taxon>Bacteroidota</taxon>
        <taxon>Flavobacteriia</taxon>
        <taxon>Flavobacteriales</taxon>
        <taxon>Weeksellaceae</taxon>
        <taxon>Chryseobacterium group</taxon>
        <taxon>Kaistella</taxon>
    </lineage>
</organism>
<dbReference type="InterPro" id="IPR007534">
    <property type="entry name" value="LuxE"/>
</dbReference>
<dbReference type="Gene3D" id="3.40.50.12780">
    <property type="entry name" value="N-terminal domain of ligase-like"/>
    <property type="match status" value="1"/>
</dbReference>
<dbReference type="AlphaFoldDB" id="A0A3G8XH23"/>
<dbReference type="Pfam" id="PF04443">
    <property type="entry name" value="LuxE"/>
    <property type="match status" value="1"/>
</dbReference>
<dbReference type="OrthoDB" id="182577at2"/>
<name>A0A3G8XH23_9FLAO</name>